<evidence type="ECO:0000313" key="4">
    <source>
        <dbReference type="EMBL" id="OKY94425.1"/>
    </source>
</evidence>
<organism evidence="4 5">
    <name type="scientific">Alistipes putredinis</name>
    <dbReference type="NCBI Taxonomy" id="28117"/>
    <lineage>
        <taxon>Bacteria</taxon>
        <taxon>Pseudomonadati</taxon>
        <taxon>Bacteroidota</taxon>
        <taxon>Bacteroidia</taxon>
        <taxon>Bacteroidales</taxon>
        <taxon>Rikenellaceae</taxon>
        <taxon>Alistipes</taxon>
    </lineage>
</organism>
<dbReference type="Proteomes" id="UP000187417">
    <property type="component" value="Unassembled WGS sequence"/>
</dbReference>
<dbReference type="InterPro" id="IPR002985">
    <property type="entry name" value="Arg_decrbxlase"/>
</dbReference>
<evidence type="ECO:0000259" key="3">
    <source>
        <dbReference type="Pfam" id="PF02784"/>
    </source>
</evidence>
<dbReference type="GO" id="GO:0008792">
    <property type="term" value="F:arginine decarboxylase activity"/>
    <property type="evidence" value="ECO:0007669"/>
    <property type="project" value="InterPro"/>
</dbReference>
<evidence type="ECO:0000313" key="5">
    <source>
        <dbReference type="Proteomes" id="UP000187417"/>
    </source>
</evidence>
<dbReference type="PANTHER" id="PTHR43295">
    <property type="entry name" value="ARGININE DECARBOXYLASE"/>
    <property type="match status" value="1"/>
</dbReference>
<dbReference type="SUPFAM" id="SSF51419">
    <property type="entry name" value="PLP-binding barrel"/>
    <property type="match status" value="1"/>
</dbReference>
<feature type="domain" description="Orn/DAP/Arg decarboxylase 2 N-terminal" evidence="3">
    <location>
        <begin position="61"/>
        <end position="311"/>
    </location>
</feature>
<dbReference type="GO" id="GO:0008295">
    <property type="term" value="P:spermidine biosynthetic process"/>
    <property type="evidence" value="ECO:0007669"/>
    <property type="project" value="InterPro"/>
</dbReference>
<sequence>MKDKYIDLIEQTFDFPQDEFTVEDNELNFHDIPLMELIKQYGTPLKITYLPKISQQINRAKRMFNVAMAKVDYKGTYNYCYCTKSSHFSFVLEEAMKNDIHLETSSAYDIHIINALYDSGVIDKDRYIICNGFKRPQYVENIAQLINDGFENTIPVIDNKEEIDLYDDAITKKCKIGIRIASEEEPKFEFYTSRLGIRYNDIINFYKTKIQKNKKFKLKMLHFFINTGIKDTAYYWNELSKCLNIYCELKAICPDLDSLNIGGGFPIKNSLDFSYDYEYLTEEIIAQIKNICTRNGIDEPHIFTEFGSFTVGESGATLYSIVNQKQQNDRENWYMIDSSFITTLPDTWGINQRYIMLAINNWDKEYQRVLLGGLTCDSEDFYNSESHINAIFLPKLEPGNPQYIGFFHTGAYQESIGGFGGIQHCLIPAPKHVIIDRDKDDNEYYTRLFAKEQSYRSMLRILGY</sequence>
<dbReference type="GO" id="GO:0006527">
    <property type="term" value="P:L-arginine catabolic process"/>
    <property type="evidence" value="ECO:0007669"/>
    <property type="project" value="InterPro"/>
</dbReference>
<dbReference type="SUPFAM" id="SSF50621">
    <property type="entry name" value="Alanine racemase C-terminal domain-like"/>
    <property type="match status" value="1"/>
</dbReference>
<gene>
    <name evidence="4" type="ORF">BHV66_05590</name>
</gene>
<dbReference type="Pfam" id="PF02784">
    <property type="entry name" value="Orn_Arg_deC_N"/>
    <property type="match status" value="1"/>
</dbReference>
<dbReference type="AlphaFoldDB" id="A0A1Q6F6C3"/>
<name>A0A1Q6F6C3_9BACT</name>
<proteinExistence type="predicted"/>
<comment type="caution">
    <text evidence="4">The sequence shown here is derived from an EMBL/GenBank/DDBJ whole genome shotgun (WGS) entry which is preliminary data.</text>
</comment>
<keyword evidence="2" id="KW-0663">Pyridoxal phosphate</keyword>
<dbReference type="InterPro" id="IPR029066">
    <property type="entry name" value="PLP-binding_barrel"/>
</dbReference>
<dbReference type="RefSeq" id="WP_022460981.1">
    <property type="nucleotide sequence ID" value="NZ_BAAFLA010000002.1"/>
</dbReference>
<reference evidence="4 5" key="1">
    <citation type="journal article" date="2016" name="Nat. Biotechnol.">
        <title>Measurement of bacterial replication rates in microbial communities.</title>
        <authorList>
            <person name="Brown C.T."/>
            <person name="Olm M.R."/>
            <person name="Thomas B.C."/>
            <person name="Banfield J.F."/>
        </authorList>
    </citation>
    <scope>NUCLEOTIDE SEQUENCE [LARGE SCALE GENOMIC DNA]</scope>
    <source>
        <strain evidence="4">CAG:67_53_122</strain>
    </source>
</reference>
<accession>A0A1Q6F6C3</accession>
<dbReference type="Gene3D" id="3.20.20.10">
    <property type="entry name" value="Alanine racemase"/>
    <property type="match status" value="1"/>
</dbReference>
<evidence type="ECO:0000256" key="2">
    <source>
        <dbReference type="ARBA" id="ARBA00022898"/>
    </source>
</evidence>
<protein>
    <submittedName>
        <fullName evidence="4">Arginine decarboxylase</fullName>
    </submittedName>
</protein>
<dbReference type="PANTHER" id="PTHR43295:SF9">
    <property type="entry name" value="BIOSYNTHETIC ARGININE DECARBOXYLASE"/>
    <property type="match status" value="1"/>
</dbReference>
<evidence type="ECO:0000256" key="1">
    <source>
        <dbReference type="ARBA" id="ARBA00001933"/>
    </source>
</evidence>
<dbReference type="Gene3D" id="2.40.37.10">
    <property type="entry name" value="Lyase, Ornithine Decarboxylase, Chain A, domain 1"/>
    <property type="match status" value="1"/>
</dbReference>
<dbReference type="InterPro" id="IPR009006">
    <property type="entry name" value="Ala_racemase/Decarboxylase_C"/>
</dbReference>
<dbReference type="EMBL" id="MNQH01000027">
    <property type="protein sequence ID" value="OKY94425.1"/>
    <property type="molecule type" value="Genomic_DNA"/>
</dbReference>
<dbReference type="STRING" id="28117.BHV66_05590"/>
<comment type="cofactor">
    <cofactor evidence="1">
        <name>pyridoxal 5'-phosphate</name>
        <dbReference type="ChEBI" id="CHEBI:597326"/>
    </cofactor>
</comment>
<dbReference type="InterPro" id="IPR022644">
    <property type="entry name" value="De-COase2_N"/>
</dbReference>